<evidence type="ECO:0000259" key="6">
    <source>
        <dbReference type="PROSITE" id="PS50059"/>
    </source>
</evidence>
<feature type="chain" id="PRO_5038934542" description="Peptidyl-prolyl cis-trans isomerase" evidence="5">
    <location>
        <begin position="18"/>
        <end position="189"/>
    </location>
</feature>
<proteinExistence type="inferred from homology"/>
<evidence type="ECO:0000313" key="7">
    <source>
        <dbReference type="EMBL" id="MBO8470980.1"/>
    </source>
</evidence>
<sequence>MHRFSKILILSILAVFAASCSKQNLKTAWSTQESQIDSFIESLSTEGDPDNPDALYAHDVIYNGGSSRVILREGTGDGLVEGGTVSFYYTGYVFEGSISASSIFATNDQQTATENSWEVTDASYEVKTVRLSADDGLVTGLHNGLEGVRTGEICYILFSGQYGFGKRTVGIIPGNSAILYQIRVESVSN</sequence>
<dbReference type="GO" id="GO:0003755">
    <property type="term" value="F:peptidyl-prolyl cis-trans isomerase activity"/>
    <property type="evidence" value="ECO:0007669"/>
    <property type="project" value="UniProtKB-UniRule"/>
</dbReference>
<dbReference type="Pfam" id="PF00254">
    <property type="entry name" value="FKBP_C"/>
    <property type="match status" value="1"/>
</dbReference>
<dbReference type="EC" id="5.2.1.8" evidence="4"/>
<evidence type="ECO:0000256" key="2">
    <source>
        <dbReference type="ARBA" id="ARBA00023110"/>
    </source>
</evidence>
<dbReference type="Proteomes" id="UP000823603">
    <property type="component" value="Unassembled WGS sequence"/>
</dbReference>
<dbReference type="SUPFAM" id="SSF54534">
    <property type="entry name" value="FKBP-like"/>
    <property type="match status" value="1"/>
</dbReference>
<evidence type="ECO:0000256" key="5">
    <source>
        <dbReference type="SAM" id="SignalP"/>
    </source>
</evidence>
<accession>A0A9D9IF71</accession>
<dbReference type="InterPro" id="IPR046357">
    <property type="entry name" value="PPIase_dom_sf"/>
</dbReference>
<dbReference type="Gene3D" id="3.10.50.40">
    <property type="match status" value="1"/>
</dbReference>
<dbReference type="PROSITE" id="PS51257">
    <property type="entry name" value="PROKAR_LIPOPROTEIN"/>
    <property type="match status" value="1"/>
</dbReference>
<evidence type="ECO:0000313" key="8">
    <source>
        <dbReference type="Proteomes" id="UP000823603"/>
    </source>
</evidence>
<gene>
    <name evidence="7" type="ORF">IAB82_04195</name>
</gene>
<dbReference type="InterPro" id="IPR001179">
    <property type="entry name" value="PPIase_FKBP_dom"/>
</dbReference>
<keyword evidence="2 3" id="KW-0697">Rotamase</keyword>
<keyword evidence="5" id="KW-0732">Signal</keyword>
<feature type="signal peptide" evidence="5">
    <location>
        <begin position="1"/>
        <end position="17"/>
    </location>
</feature>
<dbReference type="EMBL" id="JADIMB010000059">
    <property type="protein sequence ID" value="MBO8470980.1"/>
    <property type="molecule type" value="Genomic_DNA"/>
</dbReference>
<evidence type="ECO:0000256" key="3">
    <source>
        <dbReference type="PROSITE-ProRule" id="PRU00277"/>
    </source>
</evidence>
<dbReference type="AlphaFoldDB" id="A0A9D9IF71"/>
<protein>
    <recommendedName>
        <fullName evidence="4">Peptidyl-prolyl cis-trans isomerase</fullName>
        <ecNumber evidence="4">5.2.1.8</ecNumber>
    </recommendedName>
</protein>
<name>A0A9D9IF71_9BACT</name>
<feature type="domain" description="PPIase FKBP-type" evidence="6">
    <location>
        <begin position="82"/>
        <end position="188"/>
    </location>
</feature>
<reference evidence="7" key="2">
    <citation type="journal article" date="2021" name="PeerJ">
        <title>Extensive microbial diversity within the chicken gut microbiome revealed by metagenomics and culture.</title>
        <authorList>
            <person name="Gilroy R."/>
            <person name="Ravi A."/>
            <person name="Getino M."/>
            <person name="Pursley I."/>
            <person name="Horton D.L."/>
            <person name="Alikhan N.F."/>
            <person name="Baker D."/>
            <person name="Gharbi K."/>
            <person name="Hall N."/>
            <person name="Watson M."/>
            <person name="Adriaenssens E.M."/>
            <person name="Foster-Nyarko E."/>
            <person name="Jarju S."/>
            <person name="Secka A."/>
            <person name="Antonio M."/>
            <person name="Oren A."/>
            <person name="Chaudhuri R.R."/>
            <person name="La Ragione R."/>
            <person name="Hildebrand F."/>
            <person name="Pallen M.J."/>
        </authorList>
    </citation>
    <scope>NUCLEOTIDE SEQUENCE</scope>
    <source>
        <strain evidence="7">B2-22910</strain>
    </source>
</reference>
<organism evidence="7 8">
    <name type="scientific">Candidatus Cryptobacteroides faecavium</name>
    <dbReference type="NCBI Taxonomy" id="2840762"/>
    <lineage>
        <taxon>Bacteria</taxon>
        <taxon>Pseudomonadati</taxon>
        <taxon>Bacteroidota</taxon>
        <taxon>Bacteroidia</taxon>
        <taxon>Bacteroidales</taxon>
        <taxon>Candidatus Cryptobacteroides</taxon>
    </lineage>
</organism>
<comment type="catalytic activity">
    <reaction evidence="1 3 4">
        <text>[protein]-peptidylproline (omega=180) = [protein]-peptidylproline (omega=0)</text>
        <dbReference type="Rhea" id="RHEA:16237"/>
        <dbReference type="Rhea" id="RHEA-COMP:10747"/>
        <dbReference type="Rhea" id="RHEA-COMP:10748"/>
        <dbReference type="ChEBI" id="CHEBI:83833"/>
        <dbReference type="ChEBI" id="CHEBI:83834"/>
        <dbReference type="EC" id="5.2.1.8"/>
    </reaction>
</comment>
<reference evidence="7" key="1">
    <citation type="submission" date="2020-10" db="EMBL/GenBank/DDBJ databases">
        <authorList>
            <person name="Gilroy R."/>
        </authorList>
    </citation>
    <scope>NUCLEOTIDE SEQUENCE</scope>
    <source>
        <strain evidence="7">B2-22910</strain>
    </source>
</reference>
<comment type="caution">
    <text evidence="7">The sequence shown here is derived from an EMBL/GenBank/DDBJ whole genome shotgun (WGS) entry which is preliminary data.</text>
</comment>
<comment type="similarity">
    <text evidence="4">Belongs to the FKBP-type PPIase family.</text>
</comment>
<evidence type="ECO:0000256" key="1">
    <source>
        <dbReference type="ARBA" id="ARBA00000971"/>
    </source>
</evidence>
<evidence type="ECO:0000256" key="4">
    <source>
        <dbReference type="RuleBase" id="RU003915"/>
    </source>
</evidence>
<keyword evidence="3 4" id="KW-0413">Isomerase</keyword>
<dbReference type="PROSITE" id="PS50059">
    <property type="entry name" value="FKBP_PPIASE"/>
    <property type="match status" value="1"/>
</dbReference>